<feature type="transmembrane region" description="Helical" evidence="3">
    <location>
        <begin position="23"/>
        <end position="44"/>
    </location>
</feature>
<comment type="similarity">
    <text evidence="3">Belongs to the glycosyltransferase 11 family.</text>
</comment>
<dbReference type="AlphaFoldDB" id="A0A915BDA2"/>
<dbReference type="PANTHER" id="PTHR11927:SF9">
    <property type="entry name" value="L-FUCOSYLTRANSFERASE"/>
    <property type="match status" value="1"/>
</dbReference>
<evidence type="ECO:0000256" key="2">
    <source>
        <dbReference type="ARBA" id="ARBA00022679"/>
    </source>
</evidence>
<keyword evidence="3" id="KW-0735">Signal-anchor</keyword>
<accession>A0A915BDA2</accession>
<keyword evidence="3" id="KW-0325">Glycoprotein</keyword>
<name>A0A915BDA2_PARUN</name>
<dbReference type="GO" id="GO:0008107">
    <property type="term" value="F:galactoside 2-alpha-L-fucosyltransferase activity"/>
    <property type="evidence" value="ECO:0007669"/>
    <property type="project" value="InterPro"/>
</dbReference>
<keyword evidence="3" id="KW-1133">Transmembrane helix</keyword>
<keyword evidence="3" id="KW-0333">Golgi apparatus</keyword>
<protein>
    <recommendedName>
        <fullName evidence="3">L-Fucosyltransferase</fullName>
        <ecNumber evidence="3">2.4.1.-</ecNumber>
    </recommendedName>
</protein>
<proteinExistence type="inferred from homology"/>
<keyword evidence="3" id="KW-0812">Transmembrane</keyword>
<dbReference type="GO" id="GO:0005975">
    <property type="term" value="P:carbohydrate metabolic process"/>
    <property type="evidence" value="ECO:0007669"/>
    <property type="project" value="InterPro"/>
</dbReference>
<comment type="pathway">
    <text evidence="3">Protein modification; protein glycosylation.</text>
</comment>
<reference evidence="5" key="1">
    <citation type="submission" date="2022-11" db="UniProtKB">
        <authorList>
            <consortium name="WormBaseParasite"/>
        </authorList>
    </citation>
    <scope>IDENTIFICATION</scope>
</reference>
<dbReference type="GO" id="GO:0032580">
    <property type="term" value="C:Golgi cisterna membrane"/>
    <property type="evidence" value="ECO:0007669"/>
    <property type="project" value="UniProtKB-SubCell"/>
</dbReference>
<keyword evidence="2 3" id="KW-0808">Transferase</keyword>
<dbReference type="PANTHER" id="PTHR11927">
    <property type="entry name" value="GALACTOSIDE 2-L-FUCOSYLTRANSFERASE"/>
    <property type="match status" value="1"/>
</dbReference>
<comment type="subcellular location">
    <subcellularLocation>
        <location evidence="3">Golgi apparatus</location>
        <location evidence="3">Golgi stack membrane</location>
        <topology evidence="3">Single-pass type II membrane protein</topology>
    </subcellularLocation>
</comment>
<evidence type="ECO:0000256" key="1">
    <source>
        <dbReference type="ARBA" id="ARBA00022676"/>
    </source>
</evidence>
<evidence type="ECO:0000313" key="5">
    <source>
        <dbReference type="WBParaSite" id="PgR035X_g042_t08"/>
    </source>
</evidence>
<dbReference type="Proteomes" id="UP000887569">
    <property type="component" value="Unplaced"/>
</dbReference>
<evidence type="ECO:0000256" key="3">
    <source>
        <dbReference type="RuleBase" id="RU363129"/>
    </source>
</evidence>
<keyword evidence="1 3" id="KW-0328">Glycosyltransferase</keyword>
<keyword evidence="3" id="KW-0472">Membrane</keyword>
<dbReference type="WBParaSite" id="PgR035X_g042_t08">
    <property type="protein sequence ID" value="PgR035X_g042_t08"/>
    <property type="gene ID" value="PgR035X_g042"/>
</dbReference>
<dbReference type="InterPro" id="IPR002516">
    <property type="entry name" value="Glyco_trans_11"/>
</dbReference>
<dbReference type="EC" id="2.4.1.-" evidence="3"/>
<organism evidence="4 5">
    <name type="scientific">Parascaris univalens</name>
    <name type="common">Nematode worm</name>
    <dbReference type="NCBI Taxonomy" id="6257"/>
    <lineage>
        <taxon>Eukaryota</taxon>
        <taxon>Metazoa</taxon>
        <taxon>Ecdysozoa</taxon>
        <taxon>Nematoda</taxon>
        <taxon>Chromadorea</taxon>
        <taxon>Rhabditida</taxon>
        <taxon>Spirurina</taxon>
        <taxon>Ascaridomorpha</taxon>
        <taxon>Ascaridoidea</taxon>
        <taxon>Ascarididae</taxon>
        <taxon>Parascaris</taxon>
    </lineage>
</organism>
<evidence type="ECO:0000313" key="4">
    <source>
        <dbReference type="Proteomes" id="UP000887569"/>
    </source>
</evidence>
<dbReference type="Pfam" id="PF01531">
    <property type="entry name" value="Glyco_transf_11"/>
    <property type="match status" value="1"/>
</dbReference>
<dbReference type="CDD" id="cd11301">
    <property type="entry name" value="Fut1_Fut2_like"/>
    <property type="match status" value="1"/>
</dbReference>
<keyword evidence="4" id="KW-1185">Reference proteome</keyword>
<sequence length="410" mass="47014">MYHLSLTFTVHRALLISGVLRNVLLFIFFFSFTLSVLLILSTFMEERLAVPMQSSESRISLIQQVRIFPQGGGDVKFDQPWRLPDVVVIKELADLQSGPQKYIVSNFSYSPGLGNLMFQYASLRAIAAKYGAKVLLPIDCTLRRAFNLDAVFVSRALNDYLIGKFDAVKHHFEECCRYYESASTGLFSRKGQKFELLIGYFQAFPYFHPHQELLIREQFRFLPSVAIRANDLILEAKAEKIRATAGALEGDNVNEIEQAAIPDIDESTYVYVGVHVRHGMDITLNSRNTKHGHTVATREYFKNAMNYFRQKYNNIVFIITSDNRAWMSAHIDVIRRGEVYFLNSRHREVDLAALALCNHTIMSTGTFSWWAAYLADGDAVYYGDWPNPGSVLERTVHKKDFFLEKWIAIR</sequence>